<dbReference type="InterPro" id="IPR005467">
    <property type="entry name" value="His_kinase_dom"/>
</dbReference>
<evidence type="ECO:0000256" key="3">
    <source>
        <dbReference type="ARBA" id="ARBA00022553"/>
    </source>
</evidence>
<dbReference type="SUPFAM" id="SSF52172">
    <property type="entry name" value="CheY-like"/>
    <property type="match status" value="1"/>
</dbReference>
<evidence type="ECO:0000256" key="7">
    <source>
        <dbReference type="SAM" id="Coils"/>
    </source>
</evidence>
<dbReference type="InterPro" id="IPR003594">
    <property type="entry name" value="HATPase_dom"/>
</dbReference>
<dbReference type="Pfam" id="PF00072">
    <property type="entry name" value="Response_reg"/>
    <property type="match status" value="1"/>
</dbReference>
<dbReference type="PANTHER" id="PTHR43047:SF66">
    <property type="entry name" value="HISKA"/>
    <property type="match status" value="1"/>
</dbReference>
<organism evidence="10 11">
    <name type="scientific">Carboxylicivirga linearis</name>
    <dbReference type="NCBI Taxonomy" id="1628157"/>
    <lineage>
        <taxon>Bacteria</taxon>
        <taxon>Pseudomonadati</taxon>
        <taxon>Bacteroidota</taxon>
        <taxon>Bacteroidia</taxon>
        <taxon>Marinilabiliales</taxon>
        <taxon>Marinilabiliaceae</taxon>
        <taxon>Carboxylicivirga</taxon>
    </lineage>
</organism>
<dbReference type="PROSITE" id="PS50109">
    <property type="entry name" value="HIS_KIN"/>
    <property type="match status" value="1"/>
</dbReference>
<proteinExistence type="predicted"/>
<dbReference type="Pfam" id="PF00512">
    <property type="entry name" value="HisKA"/>
    <property type="match status" value="1"/>
</dbReference>
<dbReference type="EC" id="2.7.13.3" evidence="2"/>
<gene>
    <name evidence="10" type="ORF">KEM10_16945</name>
</gene>
<dbReference type="RefSeq" id="WP_212217220.1">
    <property type="nucleotide sequence ID" value="NZ_JAGUCO010000017.1"/>
</dbReference>
<keyword evidence="5 10" id="KW-0418">Kinase</keyword>
<evidence type="ECO:0000256" key="6">
    <source>
        <dbReference type="PROSITE-ProRule" id="PRU00169"/>
    </source>
</evidence>
<protein>
    <recommendedName>
        <fullName evidence="2">histidine kinase</fullName>
        <ecNumber evidence="2">2.7.13.3</ecNumber>
    </recommendedName>
</protein>
<reference evidence="10 11" key="1">
    <citation type="journal article" date="2015" name="Int. J. Syst. Evol. Microbiol.">
        <title>Carboxylicivirga linearis sp. nov., isolated from a sea cucumber culture pond.</title>
        <authorList>
            <person name="Wang F.Q."/>
            <person name="Zhou Y.X."/>
            <person name="Lin X.Z."/>
            <person name="Chen G.J."/>
            <person name="Du Z.J."/>
        </authorList>
    </citation>
    <scope>NUCLEOTIDE SEQUENCE [LARGE SCALE GENOMIC DNA]</scope>
    <source>
        <strain evidence="10 11">FB218</strain>
    </source>
</reference>
<evidence type="ECO:0000313" key="10">
    <source>
        <dbReference type="EMBL" id="MBS2099978.1"/>
    </source>
</evidence>
<dbReference type="SMART" id="SM00387">
    <property type="entry name" value="HATPase_c"/>
    <property type="match status" value="1"/>
</dbReference>
<feature type="modified residue" description="4-aspartylphosphate" evidence="6">
    <location>
        <position position="59"/>
    </location>
</feature>
<dbReference type="EMBL" id="JAGUCO010000017">
    <property type="protein sequence ID" value="MBS2099978.1"/>
    <property type="molecule type" value="Genomic_DNA"/>
</dbReference>
<dbReference type="PROSITE" id="PS50110">
    <property type="entry name" value="RESPONSE_REGULATORY"/>
    <property type="match status" value="1"/>
</dbReference>
<evidence type="ECO:0000256" key="5">
    <source>
        <dbReference type="ARBA" id="ARBA00022777"/>
    </source>
</evidence>
<dbReference type="InterPro" id="IPR036097">
    <property type="entry name" value="HisK_dim/P_sf"/>
</dbReference>
<feature type="domain" description="Response regulatory" evidence="9">
    <location>
        <begin position="11"/>
        <end position="125"/>
    </location>
</feature>
<keyword evidence="4" id="KW-0808">Transferase</keyword>
<evidence type="ECO:0000256" key="1">
    <source>
        <dbReference type="ARBA" id="ARBA00000085"/>
    </source>
</evidence>
<evidence type="ECO:0000256" key="2">
    <source>
        <dbReference type="ARBA" id="ARBA00012438"/>
    </source>
</evidence>
<dbReference type="CDD" id="cd00082">
    <property type="entry name" value="HisKA"/>
    <property type="match status" value="1"/>
</dbReference>
<dbReference type="CDD" id="cd16922">
    <property type="entry name" value="HATPase_EvgS-ArcB-TorS-like"/>
    <property type="match status" value="1"/>
</dbReference>
<sequence length="378" mass="43227">MTLTATMEKYNILYVDDEPSNLRIFKDTFRRSFNIHIATSAKEGIQILDNHNIDLIISDQRMPEMTGVELLKYSFQKYPKTNRILLTGYSDIKAIEEAINQARVFQYVQKPWSEKSLLEIIGDALRVQELEEENERQKEALKIAKEKAEKSDQLKTEFIYNLTHEIRTPMNGIIGFASLLENDDIDKSDRKHYLKIIQNSTSQLLRIIDDILEISQLVTKQVNVQKSEFNLNDLLKELHSLFNLKIKDSKLQLFLNCDSFNTDEVITTDRARLYTILSNLLDNAIKFTNEGHIELSCIKENDTIKIFVRDTGIGIPENSIQTIFQRFSQAEKDAVNKSGGLGLGLSIAQENAKLINGELSVESKIGEGSTFCLTLLQK</sequence>
<evidence type="ECO:0000259" key="9">
    <source>
        <dbReference type="PROSITE" id="PS50110"/>
    </source>
</evidence>
<dbReference type="CDD" id="cd17569">
    <property type="entry name" value="REC_HupR-like"/>
    <property type="match status" value="1"/>
</dbReference>
<keyword evidence="3 6" id="KW-0597">Phosphoprotein</keyword>
<dbReference type="PANTHER" id="PTHR43047">
    <property type="entry name" value="TWO-COMPONENT HISTIDINE PROTEIN KINASE"/>
    <property type="match status" value="1"/>
</dbReference>
<dbReference type="Gene3D" id="3.30.565.10">
    <property type="entry name" value="Histidine kinase-like ATPase, C-terminal domain"/>
    <property type="match status" value="1"/>
</dbReference>
<dbReference type="SMART" id="SM00448">
    <property type="entry name" value="REC"/>
    <property type="match status" value="1"/>
</dbReference>
<feature type="domain" description="Histidine kinase" evidence="8">
    <location>
        <begin position="161"/>
        <end position="378"/>
    </location>
</feature>
<dbReference type="GO" id="GO:0016301">
    <property type="term" value="F:kinase activity"/>
    <property type="evidence" value="ECO:0007669"/>
    <property type="project" value="UniProtKB-KW"/>
</dbReference>
<dbReference type="InterPro" id="IPR011006">
    <property type="entry name" value="CheY-like_superfamily"/>
</dbReference>
<dbReference type="SUPFAM" id="SSF55874">
    <property type="entry name" value="ATPase domain of HSP90 chaperone/DNA topoisomerase II/histidine kinase"/>
    <property type="match status" value="1"/>
</dbReference>
<dbReference type="InterPro" id="IPR004358">
    <property type="entry name" value="Sig_transdc_His_kin-like_C"/>
</dbReference>
<evidence type="ECO:0000313" key="11">
    <source>
        <dbReference type="Proteomes" id="UP000708576"/>
    </source>
</evidence>
<dbReference type="SUPFAM" id="SSF47384">
    <property type="entry name" value="Homodimeric domain of signal transducing histidine kinase"/>
    <property type="match status" value="1"/>
</dbReference>
<keyword evidence="11" id="KW-1185">Reference proteome</keyword>
<dbReference type="InterPro" id="IPR003661">
    <property type="entry name" value="HisK_dim/P_dom"/>
</dbReference>
<comment type="catalytic activity">
    <reaction evidence="1">
        <text>ATP + protein L-histidine = ADP + protein N-phospho-L-histidine.</text>
        <dbReference type="EC" id="2.7.13.3"/>
    </reaction>
</comment>
<dbReference type="Gene3D" id="3.40.50.2300">
    <property type="match status" value="1"/>
</dbReference>
<evidence type="ECO:0000256" key="4">
    <source>
        <dbReference type="ARBA" id="ARBA00022679"/>
    </source>
</evidence>
<comment type="caution">
    <text evidence="10">The sequence shown here is derived from an EMBL/GenBank/DDBJ whole genome shotgun (WGS) entry which is preliminary data.</text>
</comment>
<evidence type="ECO:0000259" key="8">
    <source>
        <dbReference type="PROSITE" id="PS50109"/>
    </source>
</evidence>
<dbReference type="Pfam" id="PF02518">
    <property type="entry name" value="HATPase_c"/>
    <property type="match status" value="1"/>
</dbReference>
<dbReference type="InterPro" id="IPR001789">
    <property type="entry name" value="Sig_transdc_resp-reg_receiver"/>
</dbReference>
<name>A0ABS5JYJ3_9BACT</name>
<dbReference type="Proteomes" id="UP000708576">
    <property type="component" value="Unassembled WGS sequence"/>
</dbReference>
<dbReference type="Gene3D" id="1.10.287.130">
    <property type="match status" value="1"/>
</dbReference>
<dbReference type="PRINTS" id="PR00344">
    <property type="entry name" value="BCTRLSENSOR"/>
</dbReference>
<accession>A0ABS5JYJ3</accession>
<keyword evidence="7" id="KW-0175">Coiled coil</keyword>
<dbReference type="InterPro" id="IPR036890">
    <property type="entry name" value="HATPase_C_sf"/>
</dbReference>
<dbReference type="SMART" id="SM00388">
    <property type="entry name" value="HisKA"/>
    <property type="match status" value="1"/>
</dbReference>
<feature type="coiled-coil region" evidence="7">
    <location>
        <begin position="127"/>
        <end position="154"/>
    </location>
</feature>